<sequence>MKYGRVERSANKEHITCRCACFKFDHICKHSIAVAEVEGILTQHLKSIKQKGGIKRSRTELLEGNVDKDRAGKKGARNKFKFKKPPRTTTSDCANNGHTDQAYSALHHNDNMFIVQLLTPQAKQCKTCGVDFCHRQKIRPYDLVLELKERWYFPLHGDWGKKKSSTKETSRFCHPDLDRCIKPRFPYFTNEYLHIPDEVMEKLHRSHRNLLNREFHLTL</sequence>
<dbReference type="OrthoDB" id="5989137at2759"/>
<evidence type="ECO:0000256" key="1">
    <source>
        <dbReference type="PROSITE-ProRule" id="PRU00325"/>
    </source>
</evidence>
<keyword evidence="1" id="KW-0479">Metal-binding</keyword>
<reference evidence="3" key="1">
    <citation type="submission" date="2021-10" db="EMBL/GenBank/DDBJ databases">
        <title>Tropical sea cucumber genome reveals ecological adaptation and Cuvierian tubules defense mechanism.</title>
        <authorList>
            <person name="Chen T."/>
        </authorList>
    </citation>
    <scope>NUCLEOTIDE SEQUENCE</scope>
    <source>
        <strain evidence="3">Nanhai2018</strain>
        <tissue evidence="3">Muscle</tissue>
    </source>
</reference>
<evidence type="ECO:0000259" key="2">
    <source>
        <dbReference type="PROSITE" id="PS50966"/>
    </source>
</evidence>
<keyword evidence="4" id="KW-1185">Reference proteome</keyword>
<evidence type="ECO:0000313" key="4">
    <source>
        <dbReference type="Proteomes" id="UP001152320"/>
    </source>
</evidence>
<evidence type="ECO:0000313" key="3">
    <source>
        <dbReference type="EMBL" id="KAJ8017898.1"/>
    </source>
</evidence>
<gene>
    <name evidence="3" type="ORF">HOLleu_44425</name>
</gene>
<dbReference type="AlphaFoldDB" id="A0A9Q1BA74"/>
<dbReference type="Proteomes" id="UP001152320">
    <property type="component" value="Unassembled WGS sequence"/>
</dbReference>
<comment type="caution">
    <text evidence="3">The sequence shown here is derived from an EMBL/GenBank/DDBJ whole genome shotgun (WGS) entry which is preliminary data.</text>
</comment>
<keyword evidence="1" id="KW-0863">Zinc-finger</keyword>
<protein>
    <recommendedName>
        <fullName evidence="2">SWIM-type domain-containing protein</fullName>
    </recommendedName>
</protein>
<name>A0A9Q1BA74_HOLLE</name>
<dbReference type="EMBL" id="JAIZAY010000871">
    <property type="protein sequence ID" value="KAJ8017898.1"/>
    <property type="molecule type" value="Genomic_DNA"/>
</dbReference>
<keyword evidence="1" id="KW-0862">Zinc</keyword>
<dbReference type="GO" id="GO:0008270">
    <property type="term" value="F:zinc ion binding"/>
    <property type="evidence" value="ECO:0007669"/>
    <property type="project" value="UniProtKB-KW"/>
</dbReference>
<dbReference type="InterPro" id="IPR007527">
    <property type="entry name" value="Znf_SWIM"/>
</dbReference>
<feature type="domain" description="SWIM-type" evidence="2">
    <location>
        <begin position="4"/>
        <end position="39"/>
    </location>
</feature>
<proteinExistence type="predicted"/>
<organism evidence="3 4">
    <name type="scientific">Holothuria leucospilota</name>
    <name type="common">Black long sea cucumber</name>
    <name type="synonym">Mertensiothuria leucospilota</name>
    <dbReference type="NCBI Taxonomy" id="206669"/>
    <lineage>
        <taxon>Eukaryota</taxon>
        <taxon>Metazoa</taxon>
        <taxon>Echinodermata</taxon>
        <taxon>Eleutherozoa</taxon>
        <taxon>Echinozoa</taxon>
        <taxon>Holothuroidea</taxon>
        <taxon>Aspidochirotacea</taxon>
        <taxon>Aspidochirotida</taxon>
        <taxon>Holothuriidae</taxon>
        <taxon>Holothuria</taxon>
    </lineage>
</organism>
<accession>A0A9Q1BA74</accession>
<dbReference type="PROSITE" id="PS50966">
    <property type="entry name" value="ZF_SWIM"/>
    <property type="match status" value="1"/>
</dbReference>